<evidence type="ECO:0000256" key="3">
    <source>
        <dbReference type="ARBA" id="ARBA00022516"/>
    </source>
</evidence>
<gene>
    <name evidence="14" type="ORF">A3207_05195</name>
</gene>
<feature type="domain" description="PLD phosphodiesterase" evidence="13">
    <location>
        <begin position="216"/>
        <end position="243"/>
    </location>
</feature>
<dbReference type="InterPro" id="IPR027379">
    <property type="entry name" value="CLS_N"/>
</dbReference>
<evidence type="ECO:0000256" key="6">
    <source>
        <dbReference type="ARBA" id="ARBA00022737"/>
    </source>
</evidence>
<dbReference type="NCBIfam" id="TIGR04265">
    <property type="entry name" value="bac_cardiolipin"/>
    <property type="match status" value="1"/>
</dbReference>
<name>A0A8J8PCH4_9ARCH</name>
<organism evidence="14 15">
    <name type="scientific">Candidatus Methanomassiliicoccus intestinalis</name>
    <dbReference type="NCBI Taxonomy" id="1406512"/>
    <lineage>
        <taxon>Archaea</taxon>
        <taxon>Methanobacteriati</taxon>
        <taxon>Thermoplasmatota</taxon>
        <taxon>Thermoplasmata</taxon>
        <taxon>Methanomassiliicoccales</taxon>
        <taxon>Methanomassiliicoccaceae</taxon>
        <taxon>Methanomassiliicoccus</taxon>
    </lineage>
</organism>
<dbReference type="AlphaFoldDB" id="A0A8J8PCH4"/>
<comment type="subcellular location">
    <subcellularLocation>
        <location evidence="1">Cell membrane</location>
        <topology evidence="1">Multi-pass membrane protein</topology>
    </subcellularLocation>
</comment>
<sequence>MTIGVLLALIVFFTDILLILVLITLEGNRKSALIWIAVLAFMPLAGFILYLLFGQTFYRKKWFEVKGMPEDEIRELNDKVISLIDEGKKYVEDPLDKEYLDVAATMMRANASYYIDDNDITIYLDGNDKFKDLFEDLRNAKSFIHLEYYIVRDDVLVNEMMDILIKKLNEGVEVRLMIDAIGMNSGPKTRIKEFKKAGGEFSLFHSMPTVLFSPRKNNRNHRKIAVIDGKVGYVGGYNIGDEYLGKGPFGFWRDTGTRVVGNSVAVMNMRFFMDWKYATGKNIDVSAKYFPPCGNCGSDKMQLVSGGPDTKNNPIQKEYLKLVMLAKETIYIHTPYLVPDQTLKDTLELAALSGVDVRIIIPDRVDHAFVYWSSLYNAHLMMRNNVKVYQYHRGFVHSKTFVVDGKFCSIGSANLDERSLKLNFETNAMIYSERIGEQMKQAFLDDLQYCTLYTEEQYQSRTLKEKFKTCISTMMESLQ</sequence>
<keyword evidence="2" id="KW-1003">Cell membrane</keyword>
<evidence type="ECO:0000256" key="7">
    <source>
        <dbReference type="ARBA" id="ARBA00022989"/>
    </source>
</evidence>
<dbReference type="InterPro" id="IPR001736">
    <property type="entry name" value="PLipase_D/transphosphatidylase"/>
</dbReference>
<dbReference type="InterPro" id="IPR022924">
    <property type="entry name" value="Cardiolipin_synthase"/>
</dbReference>
<dbReference type="Gene3D" id="3.30.870.10">
    <property type="entry name" value="Endonuclease Chain A"/>
    <property type="match status" value="2"/>
</dbReference>
<evidence type="ECO:0000256" key="5">
    <source>
        <dbReference type="ARBA" id="ARBA00022692"/>
    </source>
</evidence>
<dbReference type="PANTHER" id="PTHR21248">
    <property type="entry name" value="CARDIOLIPIN SYNTHASE"/>
    <property type="match status" value="1"/>
</dbReference>
<evidence type="ECO:0000256" key="12">
    <source>
        <dbReference type="SAM" id="Phobius"/>
    </source>
</evidence>
<dbReference type="GO" id="GO:0008808">
    <property type="term" value="F:cardiolipin synthase activity"/>
    <property type="evidence" value="ECO:0007669"/>
    <property type="project" value="InterPro"/>
</dbReference>
<evidence type="ECO:0000313" key="15">
    <source>
        <dbReference type="Proteomes" id="UP000752814"/>
    </source>
</evidence>
<dbReference type="Pfam" id="PF13091">
    <property type="entry name" value="PLDc_2"/>
    <property type="match status" value="2"/>
</dbReference>
<dbReference type="GO" id="GO:0005886">
    <property type="term" value="C:plasma membrane"/>
    <property type="evidence" value="ECO:0007669"/>
    <property type="project" value="UniProtKB-SubCell"/>
</dbReference>
<dbReference type="CDD" id="cd09112">
    <property type="entry name" value="PLDc_CLS_2"/>
    <property type="match status" value="1"/>
</dbReference>
<evidence type="ECO:0000259" key="13">
    <source>
        <dbReference type="PROSITE" id="PS50035"/>
    </source>
</evidence>
<keyword evidence="6" id="KW-0677">Repeat</keyword>
<keyword evidence="5 12" id="KW-0812">Transmembrane</keyword>
<dbReference type="GO" id="GO:0032049">
    <property type="term" value="P:cardiolipin biosynthetic process"/>
    <property type="evidence" value="ECO:0007669"/>
    <property type="project" value="InterPro"/>
</dbReference>
<evidence type="ECO:0000256" key="8">
    <source>
        <dbReference type="ARBA" id="ARBA00023098"/>
    </source>
</evidence>
<dbReference type="PANTHER" id="PTHR21248:SF22">
    <property type="entry name" value="PHOSPHOLIPASE D"/>
    <property type="match status" value="1"/>
</dbReference>
<dbReference type="InterPro" id="IPR025202">
    <property type="entry name" value="PLD-like_dom"/>
</dbReference>
<dbReference type="PROSITE" id="PS50035">
    <property type="entry name" value="PLD"/>
    <property type="match status" value="2"/>
</dbReference>
<proteinExistence type="inferred from homology"/>
<accession>A0A8J8PCH4</accession>
<reference evidence="14" key="1">
    <citation type="submission" date="2016-03" db="EMBL/GenBank/DDBJ databases">
        <authorList>
            <person name="Borrel G."/>
            <person name="Mccann A."/>
            <person name="O'Toole P.W."/>
        </authorList>
    </citation>
    <scope>NUCLEOTIDE SEQUENCE</scope>
    <source>
        <strain evidence="14">183</strain>
    </source>
</reference>
<evidence type="ECO:0000256" key="2">
    <source>
        <dbReference type="ARBA" id="ARBA00022475"/>
    </source>
</evidence>
<keyword evidence="9 12" id="KW-0472">Membrane</keyword>
<feature type="domain" description="PLD phosphodiesterase" evidence="13">
    <location>
        <begin position="392"/>
        <end position="419"/>
    </location>
</feature>
<keyword evidence="8" id="KW-0443">Lipid metabolism</keyword>
<evidence type="ECO:0000256" key="4">
    <source>
        <dbReference type="ARBA" id="ARBA00022679"/>
    </source>
</evidence>
<keyword evidence="11" id="KW-1208">Phospholipid metabolism</keyword>
<evidence type="ECO:0000256" key="10">
    <source>
        <dbReference type="ARBA" id="ARBA00023209"/>
    </source>
</evidence>
<feature type="transmembrane region" description="Helical" evidence="12">
    <location>
        <begin position="32"/>
        <end position="53"/>
    </location>
</feature>
<dbReference type="HAMAP" id="MF_01916">
    <property type="entry name" value="Cardiolipin_synth_Cls"/>
    <property type="match status" value="1"/>
</dbReference>
<evidence type="ECO:0000256" key="1">
    <source>
        <dbReference type="ARBA" id="ARBA00004651"/>
    </source>
</evidence>
<evidence type="ECO:0000313" key="14">
    <source>
        <dbReference type="EMBL" id="TQS81262.1"/>
    </source>
</evidence>
<dbReference type="SMART" id="SM00155">
    <property type="entry name" value="PLDc"/>
    <property type="match status" value="2"/>
</dbReference>
<dbReference type="RefSeq" id="WP_400195069.1">
    <property type="nucleotide sequence ID" value="NZ_CAYAYF010000016.1"/>
</dbReference>
<dbReference type="EMBL" id="LVVT01000024">
    <property type="protein sequence ID" value="TQS81262.1"/>
    <property type="molecule type" value="Genomic_DNA"/>
</dbReference>
<feature type="transmembrane region" description="Helical" evidence="12">
    <location>
        <begin position="6"/>
        <end position="25"/>
    </location>
</feature>
<keyword evidence="4" id="KW-0808">Transferase</keyword>
<dbReference type="SUPFAM" id="SSF56024">
    <property type="entry name" value="Phospholipase D/nuclease"/>
    <property type="match status" value="2"/>
</dbReference>
<evidence type="ECO:0000256" key="9">
    <source>
        <dbReference type="ARBA" id="ARBA00023136"/>
    </source>
</evidence>
<dbReference type="CDD" id="cd09110">
    <property type="entry name" value="PLDc_CLS_1"/>
    <property type="match status" value="1"/>
</dbReference>
<keyword evidence="7 12" id="KW-1133">Transmembrane helix</keyword>
<dbReference type="Proteomes" id="UP000752814">
    <property type="component" value="Unassembled WGS sequence"/>
</dbReference>
<dbReference type="InterPro" id="IPR030874">
    <property type="entry name" value="Cardiolipin_synth_Firmi"/>
</dbReference>
<comment type="caution">
    <text evidence="14">The sequence shown here is derived from an EMBL/GenBank/DDBJ whole genome shotgun (WGS) entry which is preliminary data.</text>
</comment>
<evidence type="ECO:0000256" key="11">
    <source>
        <dbReference type="ARBA" id="ARBA00023264"/>
    </source>
</evidence>
<keyword evidence="10" id="KW-0594">Phospholipid biosynthesis</keyword>
<protein>
    <recommendedName>
        <fullName evidence="13">PLD phosphodiesterase domain-containing protein</fullName>
    </recommendedName>
</protein>
<dbReference type="Pfam" id="PF13396">
    <property type="entry name" value="PLDc_N"/>
    <property type="match status" value="1"/>
</dbReference>
<keyword evidence="3" id="KW-0444">Lipid biosynthesis</keyword>